<sequence>MQELSLKLAGVQATAAVQQIQIYGTLWVSTSTRETEIQQSITLTTLELNLHQLWALQPPAESEAEFISKIYVFNSNSQDSPNESANTGVDPN</sequence>
<accession>A0ACC2RR89</accession>
<name>A0ACC2RR89_9FUNG</name>
<dbReference type="EMBL" id="QTSX02006643">
    <property type="protein sequence ID" value="KAJ9052559.1"/>
    <property type="molecule type" value="Genomic_DNA"/>
</dbReference>
<reference evidence="1" key="1">
    <citation type="submission" date="2022-04" db="EMBL/GenBank/DDBJ databases">
        <title>Genome of the entomopathogenic fungus Entomophthora muscae.</title>
        <authorList>
            <person name="Elya C."/>
            <person name="Lovett B.R."/>
            <person name="Lee E."/>
            <person name="Macias A.M."/>
            <person name="Hajek A.E."/>
            <person name="De Bivort B.L."/>
            <person name="Kasson M.T."/>
            <person name="De Fine Licht H.H."/>
            <person name="Stajich J.E."/>
        </authorList>
    </citation>
    <scope>NUCLEOTIDE SEQUENCE</scope>
    <source>
        <strain evidence="1">Berkeley</strain>
    </source>
</reference>
<keyword evidence="2" id="KW-1185">Reference proteome</keyword>
<gene>
    <name evidence="1" type="ORF">DSO57_1032976</name>
</gene>
<evidence type="ECO:0000313" key="2">
    <source>
        <dbReference type="Proteomes" id="UP001165960"/>
    </source>
</evidence>
<proteinExistence type="predicted"/>
<comment type="caution">
    <text evidence="1">The sequence shown here is derived from an EMBL/GenBank/DDBJ whole genome shotgun (WGS) entry which is preliminary data.</text>
</comment>
<protein>
    <submittedName>
        <fullName evidence="1">Uncharacterized protein</fullName>
    </submittedName>
</protein>
<evidence type="ECO:0000313" key="1">
    <source>
        <dbReference type="EMBL" id="KAJ9052559.1"/>
    </source>
</evidence>
<organism evidence="1 2">
    <name type="scientific">Entomophthora muscae</name>
    <dbReference type="NCBI Taxonomy" id="34485"/>
    <lineage>
        <taxon>Eukaryota</taxon>
        <taxon>Fungi</taxon>
        <taxon>Fungi incertae sedis</taxon>
        <taxon>Zoopagomycota</taxon>
        <taxon>Entomophthoromycotina</taxon>
        <taxon>Entomophthoromycetes</taxon>
        <taxon>Entomophthorales</taxon>
        <taxon>Entomophthoraceae</taxon>
        <taxon>Entomophthora</taxon>
    </lineage>
</organism>
<dbReference type="Proteomes" id="UP001165960">
    <property type="component" value="Unassembled WGS sequence"/>
</dbReference>